<dbReference type="PRINTS" id="PR00080">
    <property type="entry name" value="SDRFAMILY"/>
</dbReference>
<dbReference type="Gene3D" id="3.40.50.720">
    <property type="entry name" value="NAD(P)-binding Rossmann-like Domain"/>
    <property type="match status" value="1"/>
</dbReference>
<evidence type="ECO:0000313" key="3">
    <source>
        <dbReference type="EMBL" id="ATI79951.1"/>
    </source>
</evidence>
<organism evidence="3 4">
    <name type="scientific">Sphingobium yanoikuyae</name>
    <name type="common">Sphingomonas yanoikuyae</name>
    <dbReference type="NCBI Taxonomy" id="13690"/>
    <lineage>
        <taxon>Bacteria</taxon>
        <taxon>Pseudomonadati</taxon>
        <taxon>Pseudomonadota</taxon>
        <taxon>Alphaproteobacteria</taxon>
        <taxon>Sphingomonadales</taxon>
        <taxon>Sphingomonadaceae</taxon>
        <taxon>Sphingobium</taxon>
    </lineage>
</organism>
<dbReference type="Proteomes" id="UP000219422">
    <property type="component" value="Chromosome"/>
</dbReference>
<dbReference type="PRINTS" id="PR00081">
    <property type="entry name" value="GDHRDH"/>
</dbReference>
<evidence type="ECO:0000256" key="1">
    <source>
        <dbReference type="ARBA" id="ARBA00006484"/>
    </source>
</evidence>
<name>A0A291MY77_SPHYA</name>
<evidence type="ECO:0008006" key="5">
    <source>
        <dbReference type="Google" id="ProtNLM"/>
    </source>
</evidence>
<dbReference type="Pfam" id="PF13561">
    <property type="entry name" value="adh_short_C2"/>
    <property type="match status" value="1"/>
</dbReference>
<evidence type="ECO:0000256" key="2">
    <source>
        <dbReference type="ARBA" id="ARBA00051383"/>
    </source>
</evidence>
<dbReference type="GO" id="GO:0016616">
    <property type="term" value="F:oxidoreductase activity, acting on the CH-OH group of donors, NAD or NADP as acceptor"/>
    <property type="evidence" value="ECO:0007669"/>
    <property type="project" value="TreeGrafter"/>
</dbReference>
<gene>
    <name evidence="3" type="ORF">A6768_07945</name>
</gene>
<reference evidence="3 4" key="1">
    <citation type="submission" date="2017-10" db="EMBL/GenBank/DDBJ databases">
        <title>Sphingobium yanoikuyae S72.</title>
        <authorList>
            <person name="Sanchez E."/>
            <person name="Bustos P."/>
            <person name="Mendoza P."/>
            <person name="Guo X."/>
            <person name="Mendoza A."/>
        </authorList>
    </citation>
    <scope>NUCLEOTIDE SEQUENCE [LARGE SCALE GENOMIC DNA]</scope>
    <source>
        <strain evidence="3 4">S72</strain>
    </source>
</reference>
<evidence type="ECO:0000313" key="4">
    <source>
        <dbReference type="Proteomes" id="UP000219422"/>
    </source>
</evidence>
<dbReference type="InterPro" id="IPR002347">
    <property type="entry name" value="SDR_fam"/>
</dbReference>
<dbReference type="KEGG" id="sya:A6768_07945"/>
<dbReference type="SUPFAM" id="SSF51735">
    <property type="entry name" value="NAD(P)-binding Rossmann-fold domains"/>
    <property type="match status" value="1"/>
</dbReference>
<dbReference type="InterPro" id="IPR020904">
    <property type="entry name" value="Sc_DH/Rdtase_CS"/>
</dbReference>
<dbReference type="AlphaFoldDB" id="A0A291MY77"/>
<comment type="similarity">
    <text evidence="1">Belongs to the short-chain dehydrogenases/reductases (SDR) family.</text>
</comment>
<sequence length="313" mass="33606">MQPRRPACSPASIFRRELRRSRPAMRRSWLRSNGNWPPSRLRRATRQPRETGMSIFDLTGKVVAATGGMSGIGLAFLQGCARQGASVVILDRTIDQAESVRDRLKALGAPIVHVERCDVSDDEAVDAAFASIIGAMGRIDCVFANAGISHRAPSFVDLTNQDYHRLLDINLHGAFYTLRAAARHMKARALDGDPGGSIVACGSLSIYYGLPGMEHYAAAKAALQAMIKGLAVEMGPYGVRANMLVPGFILTGLTSESARAQEVAEHFAKITPLGRPGDLSDIEGPAAYLASDASKFQTGGTMIIDGGRRVRND</sequence>
<accession>A0A291MY77</accession>
<comment type="catalytic activity">
    <reaction evidence="2">
        <text>2,5-dichlorocyclohexa-2,5-dien-1,4-diol + NAD(+) = 2,5-dichlorohydroquinone + NADH + H(+)</text>
        <dbReference type="Rhea" id="RHEA:15741"/>
        <dbReference type="ChEBI" id="CHEBI:15378"/>
        <dbReference type="ChEBI" id="CHEBI:27545"/>
        <dbReference type="ChEBI" id="CHEBI:28975"/>
        <dbReference type="ChEBI" id="CHEBI:57540"/>
        <dbReference type="ChEBI" id="CHEBI:57945"/>
    </reaction>
</comment>
<protein>
    <recommendedName>
        <fullName evidence="5">SDR family oxidoreductase</fullName>
    </recommendedName>
</protein>
<dbReference type="EMBL" id="CP023741">
    <property type="protein sequence ID" value="ATI79951.1"/>
    <property type="molecule type" value="Genomic_DNA"/>
</dbReference>
<dbReference type="InterPro" id="IPR036291">
    <property type="entry name" value="NAD(P)-bd_dom_sf"/>
</dbReference>
<proteinExistence type="inferred from homology"/>
<dbReference type="PANTHER" id="PTHR42760">
    <property type="entry name" value="SHORT-CHAIN DEHYDROGENASES/REDUCTASES FAMILY MEMBER"/>
    <property type="match status" value="1"/>
</dbReference>
<dbReference type="PROSITE" id="PS00061">
    <property type="entry name" value="ADH_SHORT"/>
    <property type="match status" value="1"/>
</dbReference>
<dbReference type="FunFam" id="3.40.50.720:FF:000084">
    <property type="entry name" value="Short-chain dehydrogenase reductase"/>
    <property type="match status" value="1"/>
</dbReference>